<evidence type="ECO:0000256" key="3">
    <source>
        <dbReference type="ARBA" id="ARBA00022448"/>
    </source>
</evidence>
<dbReference type="AlphaFoldDB" id="A0A9P5VNJ8"/>
<dbReference type="Pfam" id="PF00153">
    <property type="entry name" value="Mito_carr"/>
    <property type="match status" value="3"/>
</dbReference>
<keyword evidence="6 10" id="KW-1133">Transmembrane helix</keyword>
<comment type="subcellular location">
    <subcellularLocation>
        <location evidence="1">Membrane</location>
        <topology evidence="1">Multi-pass membrane protein</topology>
    </subcellularLocation>
</comment>
<name>A0A9P5VNJ8_9FUNG</name>
<dbReference type="InterPro" id="IPR018108">
    <property type="entry name" value="MCP_transmembrane"/>
</dbReference>
<dbReference type="InterPro" id="IPR023395">
    <property type="entry name" value="MCP_dom_sf"/>
</dbReference>
<accession>A0A9P5VNJ8</accession>
<reference evidence="11" key="1">
    <citation type="journal article" date="2020" name="Fungal Divers.">
        <title>Resolving the Mortierellaceae phylogeny through synthesis of multi-gene phylogenetics and phylogenomics.</title>
        <authorList>
            <person name="Vandepol N."/>
            <person name="Liber J."/>
            <person name="Desiro A."/>
            <person name="Na H."/>
            <person name="Kennedy M."/>
            <person name="Barry K."/>
            <person name="Grigoriev I.V."/>
            <person name="Miller A.N."/>
            <person name="O'Donnell K."/>
            <person name="Stajich J.E."/>
            <person name="Bonito G."/>
        </authorList>
    </citation>
    <scope>NUCLEOTIDE SEQUENCE</scope>
    <source>
        <strain evidence="11">NVP1</strain>
    </source>
</reference>
<dbReference type="SUPFAM" id="SSF103506">
    <property type="entry name" value="Mitochondrial carrier"/>
    <property type="match status" value="1"/>
</dbReference>
<evidence type="ECO:0000256" key="6">
    <source>
        <dbReference type="ARBA" id="ARBA00022989"/>
    </source>
</evidence>
<dbReference type="EMBL" id="JAAAUY010000171">
    <property type="protein sequence ID" value="KAF9334015.1"/>
    <property type="molecule type" value="Genomic_DNA"/>
</dbReference>
<protein>
    <recommendedName>
        <fullName evidence="13">Mitochondrial carrier protein</fullName>
    </recommendedName>
</protein>
<evidence type="ECO:0000256" key="7">
    <source>
        <dbReference type="ARBA" id="ARBA00023136"/>
    </source>
</evidence>
<keyword evidence="12" id="KW-1185">Reference proteome</keyword>
<keyword evidence="5" id="KW-0677">Repeat</keyword>
<evidence type="ECO:0000256" key="2">
    <source>
        <dbReference type="ARBA" id="ARBA00006375"/>
    </source>
</evidence>
<gene>
    <name evidence="11" type="ORF">BG006_002848</name>
</gene>
<sequence>MPPQSIDPAKIDFRLYYFWGTILNVPPILLMYPMRTVRLLQQRKSAIPVSSSIFRVMKDVQQKNGFRSLFAGATIFSAGLTATKILQFATYDYTVQITKENDFFGVDAFRNPSVLSGTLGTFSAVITTFFVVPFDMVSQQITLAKAGGPGNIVAASPASVSATVPAAVSVAAPTKAAVAVATATATATVTASKIPIYVAGSLEPLQPPAPLPIKESLKLQFKQEGFRFLFRGTCATLMSTIPFFAAYFPAYEISRVWVVDGINYVRARQVAQSGTTNPFPPPELHQFIISSVAGCMASLAGVIISSPSDMVKTRIQTEQRLQPTNGSGVKLPMPSLKWMDVFMEILRKEGFSKFFAGTKARAILAVPGGALNFVIFDFVRSISKKEPTPLPLTVNAKEALY</sequence>
<evidence type="ECO:0000256" key="4">
    <source>
        <dbReference type="ARBA" id="ARBA00022692"/>
    </source>
</evidence>
<dbReference type="PANTHER" id="PTHR45667">
    <property type="entry name" value="S-ADENOSYLMETHIONINE MITOCHONDRIAL CARRIER PROTEIN"/>
    <property type="match status" value="1"/>
</dbReference>
<feature type="repeat" description="Solcar" evidence="8">
    <location>
        <begin position="173"/>
        <end position="257"/>
    </location>
</feature>
<dbReference type="Gene3D" id="1.50.40.10">
    <property type="entry name" value="Mitochondrial carrier domain"/>
    <property type="match status" value="2"/>
</dbReference>
<feature type="transmembrane region" description="Helical" evidence="10">
    <location>
        <begin position="284"/>
        <end position="304"/>
    </location>
</feature>
<keyword evidence="7 8" id="KW-0472">Membrane</keyword>
<feature type="repeat" description="Solcar" evidence="8">
    <location>
        <begin position="285"/>
        <end position="382"/>
    </location>
</feature>
<evidence type="ECO:0000313" key="11">
    <source>
        <dbReference type="EMBL" id="KAF9334015.1"/>
    </source>
</evidence>
<proteinExistence type="inferred from homology"/>
<evidence type="ECO:0000256" key="9">
    <source>
        <dbReference type="RuleBase" id="RU000488"/>
    </source>
</evidence>
<dbReference type="Proteomes" id="UP000696485">
    <property type="component" value="Unassembled WGS sequence"/>
</dbReference>
<feature type="transmembrane region" description="Helical" evidence="10">
    <location>
        <begin position="15"/>
        <end position="34"/>
    </location>
</feature>
<dbReference type="GO" id="GO:0016020">
    <property type="term" value="C:membrane"/>
    <property type="evidence" value="ECO:0007669"/>
    <property type="project" value="UniProtKB-SubCell"/>
</dbReference>
<comment type="similarity">
    <text evidence="2 9">Belongs to the mitochondrial carrier (TC 2.A.29) family.</text>
</comment>
<dbReference type="PROSITE" id="PS50920">
    <property type="entry name" value="SOLCAR"/>
    <property type="match status" value="3"/>
</dbReference>
<keyword evidence="4 8" id="KW-0812">Transmembrane</keyword>
<comment type="caution">
    <text evidence="11">The sequence shown here is derived from an EMBL/GenBank/DDBJ whole genome shotgun (WGS) entry which is preliminary data.</text>
</comment>
<evidence type="ECO:0000256" key="1">
    <source>
        <dbReference type="ARBA" id="ARBA00004141"/>
    </source>
</evidence>
<feature type="transmembrane region" description="Helical" evidence="10">
    <location>
        <begin position="228"/>
        <end position="248"/>
    </location>
</feature>
<evidence type="ECO:0000256" key="5">
    <source>
        <dbReference type="ARBA" id="ARBA00022737"/>
    </source>
</evidence>
<organism evidence="11 12">
    <name type="scientific">Podila minutissima</name>
    <dbReference type="NCBI Taxonomy" id="64525"/>
    <lineage>
        <taxon>Eukaryota</taxon>
        <taxon>Fungi</taxon>
        <taxon>Fungi incertae sedis</taxon>
        <taxon>Mucoromycota</taxon>
        <taxon>Mortierellomycotina</taxon>
        <taxon>Mortierellomycetes</taxon>
        <taxon>Mortierellales</taxon>
        <taxon>Mortierellaceae</taxon>
        <taxon>Podila</taxon>
    </lineage>
</organism>
<evidence type="ECO:0008006" key="13">
    <source>
        <dbReference type="Google" id="ProtNLM"/>
    </source>
</evidence>
<evidence type="ECO:0000313" key="12">
    <source>
        <dbReference type="Proteomes" id="UP000696485"/>
    </source>
</evidence>
<feature type="repeat" description="Solcar" evidence="8">
    <location>
        <begin position="11"/>
        <end position="97"/>
    </location>
</feature>
<evidence type="ECO:0000256" key="8">
    <source>
        <dbReference type="PROSITE-ProRule" id="PRU00282"/>
    </source>
</evidence>
<keyword evidence="3 9" id="KW-0813">Transport</keyword>
<evidence type="ECO:0000256" key="10">
    <source>
        <dbReference type="SAM" id="Phobius"/>
    </source>
</evidence>